<name>A0A8J8SJI1_9RHOB</name>
<evidence type="ECO:0000313" key="4">
    <source>
        <dbReference type="Proteomes" id="UP000679284"/>
    </source>
</evidence>
<keyword evidence="1" id="KW-0812">Transmembrane</keyword>
<evidence type="ECO:0000256" key="1">
    <source>
        <dbReference type="SAM" id="Phobius"/>
    </source>
</evidence>
<dbReference type="AlphaFoldDB" id="A0A8J8SJI1"/>
<accession>A0A8J8SJI1</accession>
<gene>
    <name evidence="3" type="ORF">GR316_00125</name>
</gene>
<keyword evidence="4" id="KW-1185">Reference proteome</keyword>
<proteinExistence type="predicted"/>
<dbReference type="EMBL" id="CP047289">
    <property type="protein sequence ID" value="QUS34810.1"/>
    <property type="molecule type" value="Genomic_DNA"/>
</dbReference>
<feature type="chain" id="PRO_5035279408" description="Transmembrane protein" evidence="2">
    <location>
        <begin position="18"/>
        <end position="253"/>
    </location>
</feature>
<dbReference type="Proteomes" id="UP000679284">
    <property type="component" value="Chromosome"/>
</dbReference>
<feature type="signal peptide" evidence="2">
    <location>
        <begin position="1"/>
        <end position="17"/>
    </location>
</feature>
<sequence length="253" mass="27896">MIRLLVALLLFALPAGAQDERIVLGLSQYSVSITTNYVGSEILVYGAVRRDAPPPEDEPLDVIVAVEGPHTPVVVRRKDRNLGIWINSASVRVTSAPSFYAVATTGPLDDILSRTDDLRYRITIPAAIRSVGISAETDDPDSFVDALVRIREASGRYRINEGDVRLDQQTLFRTDIALPADLTEGQYRVRIFLTRGGQVLDVLERDIGVQKAGLERFLYTLSREQSLLYGLLSLAMAVLAGWGASALFQILRR</sequence>
<organism evidence="3 4">
    <name type="scientific">Falsirhodobacter algicola</name>
    <dbReference type="NCBI Taxonomy" id="2692330"/>
    <lineage>
        <taxon>Bacteria</taxon>
        <taxon>Pseudomonadati</taxon>
        <taxon>Pseudomonadota</taxon>
        <taxon>Alphaproteobacteria</taxon>
        <taxon>Rhodobacterales</taxon>
        <taxon>Paracoccaceae</taxon>
        <taxon>Falsirhodobacter</taxon>
    </lineage>
</organism>
<feature type="transmembrane region" description="Helical" evidence="1">
    <location>
        <begin position="227"/>
        <end position="251"/>
    </location>
</feature>
<keyword evidence="1" id="KW-0472">Membrane</keyword>
<dbReference type="RefSeq" id="WP_211784060.1">
    <property type="nucleotide sequence ID" value="NZ_CP047289.1"/>
</dbReference>
<keyword evidence="1" id="KW-1133">Transmembrane helix</keyword>
<reference evidence="3" key="1">
    <citation type="submission" date="2020-01" db="EMBL/GenBank/DDBJ databases">
        <authorList>
            <person name="Yang Y."/>
            <person name="Kwon Y.M."/>
        </authorList>
    </citation>
    <scope>NUCLEOTIDE SEQUENCE</scope>
    <source>
        <strain evidence="3">PG104</strain>
    </source>
</reference>
<keyword evidence="2" id="KW-0732">Signal</keyword>
<evidence type="ECO:0000313" key="3">
    <source>
        <dbReference type="EMBL" id="QUS34810.1"/>
    </source>
</evidence>
<evidence type="ECO:0000256" key="2">
    <source>
        <dbReference type="SAM" id="SignalP"/>
    </source>
</evidence>
<evidence type="ECO:0008006" key="5">
    <source>
        <dbReference type="Google" id="ProtNLM"/>
    </source>
</evidence>
<dbReference type="Pfam" id="PF09608">
    <property type="entry name" value="Alph_Pro_TM"/>
    <property type="match status" value="1"/>
</dbReference>
<dbReference type="InterPro" id="IPR019088">
    <property type="entry name" value="CHP02186-rel_TM"/>
</dbReference>
<dbReference type="KEGG" id="fap:GR316_00125"/>
<protein>
    <recommendedName>
        <fullName evidence="5">Transmembrane protein</fullName>
    </recommendedName>
</protein>